<evidence type="ECO:0000313" key="7">
    <source>
        <dbReference type="EMBL" id="KAJ3572146.1"/>
    </source>
</evidence>
<comment type="caution">
    <text evidence="7">The sequence shown here is derived from an EMBL/GenBank/DDBJ whole genome shotgun (WGS) entry which is preliminary data.</text>
</comment>
<dbReference type="InterPro" id="IPR008253">
    <property type="entry name" value="Marvel"/>
</dbReference>
<keyword evidence="4 5" id="KW-0472">Membrane</keyword>
<dbReference type="Pfam" id="PF01284">
    <property type="entry name" value="MARVEL"/>
    <property type="match status" value="1"/>
</dbReference>
<dbReference type="EMBL" id="JANIEX010000154">
    <property type="protein sequence ID" value="KAJ3572146.1"/>
    <property type="molecule type" value="Genomic_DNA"/>
</dbReference>
<feature type="domain" description="MARVEL" evidence="6">
    <location>
        <begin position="18"/>
        <end position="145"/>
    </location>
</feature>
<proteinExistence type="predicted"/>
<keyword evidence="2 5" id="KW-0812">Transmembrane</keyword>
<gene>
    <name evidence="7" type="ORF">NP233_g3273</name>
</gene>
<evidence type="ECO:0000313" key="8">
    <source>
        <dbReference type="Proteomes" id="UP001213000"/>
    </source>
</evidence>
<evidence type="ECO:0000259" key="6">
    <source>
        <dbReference type="Pfam" id="PF01284"/>
    </source>
</evidence>
<sequence>MGVDGIVKKGYPIFYTILWLFAIIELAISGWLVARFNSHHNYHSLGERDRVRYFLFVSAWTVLFVPLFVLLFILARNSAVSSVLSNLLFLFVTWVLWLTASAALTESVGGGLNCSTDNFFRYCGQVNALIAFGWITWILLSFALFVTLLLGIRAIKRGEGYKGPLVAA</sequence>
<evidence type="ECO:0000256" key="3">
    <source>
        <dbReference type="ARBA" id="ARBA00022989"/>
    </source>
</evidence>
<keyword evidence="8" id="KW-1185">Reference proteome</keyword>
<feature type="transmembrane region" description="Helical" evidence="5">
    <location>
        <begin position="12"/>
        <end position="33"/>
    </location>
</feature>
<feature type="transmembrane region" description="Helical" evidence="5">
    <location>
        <begin position="87"/>
        <end position="108"/>
    </location>
</feature>
<dbReference type="Proteomes" id="UP001213000">
    <property type="component" value="Unassembled WGS sequence"/>
</dbReference>
<evidence type="ECO:0000256" key="1">
    <source>
        <dbReference type="ARBA" id="ARBA00004141"/>
    </source>
</evidence>
<keyword evidence="3 5" id="KW-1133">Transmembrane helix</keyword>
<evidence type="ECO:0000256" key="4">
    <source>
        <dbReference type="ARBA" id="ARBA00023136"/>
    </source>
</evidence>
<evidence type="ECO:0000256" key="5">
    <source>
        <dbReference type="SAM" id="Phobius"/>
    </source>
</evidence>
<dbReference type="AlphaFoldDB" id="A0AAD5YSZ3"/>
<organism evidence="7 8">
    <name type="scientific">Leucocoprinus birnbaumii</name>
    <dbReference type="NCBI Taxonomy" id="56174"/>
    <lineage>
        <taxon>Eukaryota</taxon>
        <taxon>Fungi</taxon>
        <taxon>Dikarya</taxon>
        <taxon>Basidiomycota</taxon>
        <taxon>Agaricomycotina</taxon>
        <taxon>Agaricomycetes</taxon>
        <taxon>Agaricomycetidae</taxon>
        <taxon>Agaricales</taxon>
        <taxon>Agaricineae</taxon>
        <taxon>Agaricaceae</taxon>
        <taxon>Leucocoprinus</taxon>
    </lineage>
</organism>
<feature type="transmembrane region" description="Helical" evidence="5">
    <location>
        <begin position="53"/>
        <end position="75"/>
    </location>
</feature>
<dbReference type="GO" id="GO:0016020">
    <property type="term" value="C:membrane"/>
    <property type="evidence" value="ECO:0007669"/>
    <property type="project" value="UniProtKB-SubCell"/>
</dbReference>
<comment type="subcellular location">
    <subcellularLocation>
        <location evidence="1">Membrane</location>
        <topology evidence="1">Multi-pass membrane protein</topology>
    </subcellularLocation>
</comment>
<protein>
    <recommendedName>
        <fullName evidence="6">MARVEL domain-containing protein</fullName>
    </recommendedName>
</protein>
<evidence type="ECO:0000256" key="2">
    <source>
        <dbReference type="ARBA" id="ARBA00022692"/>
    </source>
</evidence>
<accession>A0AAD5YSZ3</accession>
<name>A0AAD5YSZ3_9AGAR</name>
<reference evidence="7" key="1">
    <citation type="submission" date="2022-07" db="EMBL/GenBank/DDBJ databases">
        <title>Genome Sequence of Leucocoprinus birnbaumii.</title>
        <authorList>
            <person name="Buettner E."/>
        </authorList>
    </citation>
    <scope>NUCLEOTIDE SEQUENCE</scope>
    <source>
        <strain evidence="7">VT141</strain>
    </source>
</reference>
<feature type="transmembrane region" description="Helical" evidence="5">
    <location>
        <begin position="128"/>
        <end position="152"/>
    </location>
</feature>